<accession>A0ACD4DJT9</accession>
<reference evidence="1" key="1">
    <citation type="submission" date="2022-10" db="EMBL/GenBank/DDBJ databases">
        <title>Rhodococcus ferula Z13 complete genome.</title>
        <authorList>
            <person name="Long X."/>
            <person name="Zang M."/>
        </authorList>
    </citation>
    <scope>NUCLEOTIDE SEQUENCE</scope>
    <source>
        <strain evidence="1">Z13</strain>
    </source>
</reference>
<name>A0ACD4DJT9_9NOCA</name>
<dbReference type="EMBL" id="CP107551">
    <property type="protein sequence ID" value="UYP20236.1"/>
    <property type="molecule type" value="Genomic_DNA"/>
</dbReference>
<evidence type="ECO:0000313" key="1">
    <source>
        <dbReference type="EMBL" id="UYP20236.1"/>
    </source>
</evidence>
<gene>
    <name evidence="1" type="ORF">OED52_06805</name>
</gene>
<protein>
    <submittedName>
        <fullName evidence="1">Uncharacterized protein</fullName>
    </submittedName>
</protein>
<proteinExistence type="predicted"/>
<evidence type="ECO:0000313" key="2">
    <source>
        <dbReference type="Proteomes" id="UP001156484"/>
    </source>
</evidence>
<dbReference type="Proteomes" id="UP001156484">
    <property type="component" value="Chromosome"/>
</dbReference>
<organism evidence="1 2">
    <name type="scientific">Rhodococcus sacchari</name>
    <dbReference type="NCBI Taxonomy" id="2962047"/>
    <lineage>
        <taxon>Bacteria</taxon>
        <taxon>Bacillati</taxon>
        <taxon>Actinomycetota</taxon>
        <taxon>Actinomycetes</taxon>
        <taxon>Mycobacteriales</taxon>
        <taxon>Nocardiaceae</taxon>
        <taxon>Rhodococcus</taxon>
    </lineage>
</organism>
<keyword evidence="2" id="KW-1185">Reference proteome</keyword>
<sequence>MTDRTVIVRTADMEWTPVPNAPGLFTKLLRTRSGGGRTALQRIDTNEGYTPPTRAHFHNVYEEIMCVKGAMSFDSVMWLEPVDYVYHPPRTVHGFMSALKGEAWFLSRVGGTLDFNYIDEPLVREAYAVGRYPETRPLVYAPQPLGGEQGEEGPRTVPLSVDTDSGAGSWVVELPAGTSYTPGGHESVDVEFFVVTGSVTYAGTVLEEGTFVFSPGRSSGTEPLVAADGAAVVYMTLLPKEGDDA</sequence>